<evidence type="ECO:0000313" key="4">
    <source>
        <dbReference type="Proteomes" id="UP000078397"/>
    </source>
</evidence>
<feature type="region of interest" description="Disordered" evidence="1">
    <location>
        <begin position="76"/>
        <end position="145"/>
    </location>
</feature>
<keyword evidence="4" id="KW-1185">Reference proteome</keyword>
<reference evidence="3 4" key="1">
    <citation type="journal article" date="2016" name="PLoS Pathog.">
        <title>Biosynthesis of antibiotic leucinostatins in bio-control fungus Purpureocillium lilacinum and their inhibition on phytophthora revealed by genome mining.</title>
        <authorList>
            <person name="Wang G."/>
            <person name="Liu Z."/>
            <person name="Lin R."/>
            <person name="Li E."/>
            <person name="Mao Z."/>
            <person name="Ling J."/>
            <person name="Yang Y."/>
            <person name="Yin W.B."/>
            <person name="Xie B."/>
        </authorList>
    </citation>
    <scope>NUCLEOTIDE SEQUENCE [LARGE SCALE GENOMIC DNA]</scope>
    <source>
        <strain evidence="3">170</strain>
    </source>
</reference>
<sequence>MSTTSSSGGGMSTEPFVWVIIPLIAVFSVGTFIAFVWNRHRRRRNPDRHAWPEDRVLVGSAYVRYRRGMRWSPWSETRSMEGLNELGEAPPPYDTKKPPAIQDRHGRRRDAGEEGTELRDLEAGGRPPEYPAHPPPAVTTDRRAS</sequence>
<evidence type="ECO:0000313" key="3">
    <source>
        <dbReference type="EMBL" id="OAQ61793.1"/>
    </source>
</evidence>
<dbReference type="KEGG" id="pchm:VFPPC_14629"/>
<dbReference type="RefSeq" id="XP_018139497.1">
    <property type="nucleotide sequence ID" value="XM_018292397.1"/>
</dbReference>
<protein>
    <submittedName>
        <fullName evidence="3">PgaD-like domain-containing protein</fullName>
    </submittedName>
</protein>
<dbReference type="Proteomes" id="UP000078397">
    <property type="component" value="Unassembled WGS sequence"/>
</dbReference>
<feature type="compositionally biased region" description="Pro residues" evidence="1">
    <location>
        <begin position="128"/>
        <end position="137"/>
    </location>
</feature>
<proteinExistence type="predicted"/>
<organism evidence="3 4">
    <name type="scientific">Pochonia chlamydosporia 170</name>
    <dbReference type="NCBI Taxonomy" id="1380566"/>
    <lineage>
        <taxon>Eukaryota</taxon>
        <taxon>Fungi</taxon>
        <taxon>Dikarya</taxon>
        <taxon>Ascomycota</taxon>
        <taxon>Pezizomycotina</taxon>
        <taxon>Sordariomycetes</taxon>
        <taxon>Hypocreomycetidae</taxon>
        <taxon>Hypocreales</taxon>
        <taxon>Clavicipitaceae</taxon>
        <taxon>Pochonia</taxon>
    </lineage>
</organism>
<evidence type="ECO:0000256" key="2">
    <source>
        <dbReference type="SAM" id="Phobius"/>
    </source>
</evidence>
<feature type="compositionally biased region" description="Basic and acidic residues" evidence="1">
    <location>
        <begin position="109"/>
        <end position="123"/>
    </location>
</feature>
<keyword evidence="2" id="KW-1133">Transmembrane helix</keyword>
<gene>
    <name evidence="3" type="ORF">VFPPC_14629</name>
</gene>
<feature type="transmembrane region" description="Helical" evidence="2">
    <location>
        <begin position="16"/>
        <end position="38"/>
    </location>
</feature>
<comment type="caution">
    <text evidence="3">The sequence shown here is derived from an EMBL/GenBank/DDBJ whole genome shotgun (WGS) entry which is preliminary data.</text>
</comment>
<keyword evidence="2" id="KW-0812">Transmembrane</keyword>
<dbReference type="EMBL" id="LSBJ02000007">
    <property type="protein sequence ID" value="OAQ61793.1"/>
    <property type="molecule type" value="Genomic_DNA"/>
</dbReference>
<accession>A0A179F9N3</accession>
<dbReference type="AlphaFoldDB" id="A0A179F9N3"/>
<dbReference type="GeneID" id="28856391"/>
<evidence type="ECO:0000256" key="1">
    <source>
        <dbReference type="SAM" id="MobiDB-lite"/>
    </source>
</evidence>
<name>A0A179F9N3_METCM</name>
<dbReference type="OrthoDB" id="4775599at2759"/>
<keyword evidence="2" id="KW-0472">Membrane</keyword>